<accession>A0ABD5RRG7</accession>
<dbReference type="AlphaFoldDB" id="A0ABD5RRG7"/>
<sequence>MAIGAHQPLEEGEIYDVLRNDRRRLALHCLRGAEGSLDVGELSEQVAGLETGERPPPRQKRQSAYVSLHQTHLPKLDELGIVSYDGENKVVHLEDRIRDIEAYMGVPSRDLNWAAYYVSLAALGSGAVVAADISAPIVSQLSPAVWAVGFFVLLAISAVVQTTSMHGRLPFMENPRDEDDGPV</sequence>
<evidence type="ECO:0000313" key="4">
    <source>
        <dbReference type="Proteomes" id="UP001596099"/>
    </source>
</evidence>
<organism evidence="3 4">
    <name type="scientific">Halomarina salina</name>
    <dbReference type="NCBI Taxonomy" id="1872699"/>
    <lineage>
        <taxon>Archaea</taxon>
        <taxon>Methanobacteriati</taxon>
        <taxon>Methanobacteriota</taxon>
        <taxon>Stenosarchaea group</taxon>
        <taxon>Halobacteria</taxon>
        <taxon>Halobacteriales</taxon>
        <taxon>Natronomonadaceae</taxon>
        <taxon>Halomarina</taxon>
    </lineage>
</organism>
<feature type="domain" description="DUF7344" evidence="2">
    <location>
        <begin position="15"/>
        <end position="91"/>
    </location>
</feature>
<evidence type="ECO:0000256" key="1">
    <source>
        <dbReference type="SAM" id="Phobius"/>
    </source>
</evidence>
<name>A0ABD5RRG7_9EURY</name>
<feature type="transmembrane region" description="Helical" evidence="1">
    <location>
        <begin position="144"/>
        <end position="162"/>
    </location>
</feature>
<proteinExistence type="predicted"/>
<dbReference type="EMBL" id="JBHSQH010000001">
    <property type="protein sequence ID" value="MFC5972909.1"/>
    <property type="molecule type" value="Genomic_DNA"/>
</dbReference>
<gene>
    <name evidence="3" type="ORF">ACFPYI_16360</name>
</gene>
<keyword evidence="1" id="KW-1133">Transmembrane helix</keyword>
<dbReference type="InterPro" id="IPR055768">
    <property type="entry name" value="DUF7344"/>
</dbReference>
<dbReference type="Pfam" id="PF24035">
    <property type="entry name" value="DUF7344"/>
    <property type="match status" value="1"/>
</dbReference>
<comment type="caution">
    <text evidence="3">The sequence shown here is derived from an EMBL/GenBank/DDBJ whole genome shotgun (WGS) entry which is preliminary data.</text>
</comment>
<keyword evidence="1" id="KW-0812">Transmembrane</keyword>
<reference evidence="3 4" key="1">
    <citation type="journal article" date="2019" name="Int. J. Syst. Evol. Microbiol.">
        <title>The Global Catalogue of Microorganisms (GCM) 10K type strain sequencing project: providing services to taxonomists for standard genome sequencing and annotation.</title>
        <authorList>
            <consortium name="The Broad Institute Genomics Platform"/>
            <consortium name="The Broad Institute Genome Sequencing Center for Infectious Disease"/>
            <person name="Wu L."/>
            <person name="Ma J."/>
        </authorList>
    </citation>
    <scope>NUCLEOTIDE SEQUENCE [LARGE SCALE GENOMIC DNA]</scope>
    <source>
        <strain evidence="3 4">CGMCC 1.12543</strain>
    </source>
</reference>
<feature type="transmembrane region" description="Helical" evidence="1">
    <location>
        <begin position="114"/>
        <end position="138"/>
    </location>
</feature>
<dbReference type="Proteomes" id="UP001596099">
    <property type="component" value="Unassembled WGS sequence"/>
</dbReference>
<keyword evidence="1" id="KW-0472">Membrane</keyword>
<evidence type="ECO:0000259" key="2">
    <source>
        <dbReference type="Pfam" id="PF24035"/>
    </source>
</evidence>
<dbReference type="RefSeq" id="WP_247416856.1">
    <property type="nucleotide sequence ID" value="NZ_JALLGW010000001.1"/>
</dbReference>
<keyword evidence="4" id="KW-1185">Reference proteome</keyword>
<evidence type="ECO:0000313" key="3">
    <source>
        <dbReference type="EMBL" id="MFC5972909.1"/>
    </source>
</evidence>
<protein>
    <recommendedName>
        <fullName evidence="2">DUF7344 domain-containing protein</fullName>
    </recommendedName>
</protein>